<protein>
    <recommendedName>
        <fullName evidence="8">Lipase domain-containing protein</fullName>
    </recommendedName>
</protein>
<dbReference type="Gene3D" id="3.40.50.1820">
    <property type="entry name" value="alpha/beta hydrolase"/>
    <property type="match status" value="1"/>
</dbReference>
<evidence type="ECO:0000256" key="1">
    <source>
        <dbReference type="ARBA" id="ARBA00004613"/>
    </source>
</evidence>
<dbReference type="AlphaFoldDB" id="A0A9P0B6F5"/>
<feature type="binding site" evidence="5">
    <location>
        <position position="253"/>
    </location>
    <ligand>
        <name>Ca(2+)</name>
        <dbReference type="ChEBI" id="CHEBI:29108"/>
    </ligand>
</feature>
<keyword evidence="5" id="KW-0479">Metal-binding</keyword>
<dbReference type="PIRSF" id="PIRSF000865">
    <property type="entry name" value="Lipoprotein_lipase_LIPH"/>
    <property type="match status" value="1"/>
</dbReference>
<keyword evidence="5" id="KW-0106">Calcium</keyword>
<feature type="active site" description="Charge relay system" evidence="4">
    <location>
        <position position="318"/>
    </location>
</feature>
<sequence length="532" mass="59988">MFVKCAVLVLVLVISVIDGQMFGKRLRRFPMRTAMTLKQRLQNKILQYRERNTQTICYEKVGCFELPHSRSPLQKTPESPKVIDTKFFLFRRDINFATPQILYYDDEGKSLNGSKFNHTQKLKLFIHGYMSNWNEKGPVLGSEAFLKLYDCNMILMDWSKGARGPQYATAAANTEVAGRQLGLLLIQMVEKGLDPKNIHLLGFSLGAHVAGTASEMLKYKGHLIGRITGLDAASPLFRSNHFREKYKKLDRSDAHFVDVIHTDSSPSVTDGFGLWEPIGHVDFFPNGGQEQPGCKDTKRSVVVSSLDKSLNRDIACSHIRAWHLYAETLLNKIKNKTDSCQFISYYCPGGLPSFEKGHCFPRLEKRNSSTFLDNTYRNEVGVFGEDVKGEGVMYFSTSSASPFCGTQLQASVQLSQNIGKVKGVLQLKLRYSKNVALFHIHCDVSDVIMTGSRMNGLAVAPHNSLNEKVENINASLIYYTTFDNANNNSITKPLYVDRIVVTDMYENSWRYCGKNTVISENKVQLTLSRTLC</sequence>
<evidence type="ECO:0000313" key="10">
    <source>
        <dbReference type="Proteomes" id="UP001154078"/>
    </source>
</evidence>
<dbReference type="PANTHER" id="PTHR11610">
    <property type="entry name" value="LIPASE"/>
    <property type="match status" value="1"/>
</dbReference>
<evidence type="ECO:0000256" key="4">
    <source>
        <dbReference type="PIRSR" id="PIRSR000865-1"/>
    </source>
</evidence>
<dbReference type="Proteomes" id="UP001154078">
    <property type="component" value="Chromosome 4"/>
</dbReference>
<dbReference type="InterPro" id="IPR000734">
    <property type="entry name" value="TAG_lipase"/>
</dbReference>
<dbReference type="GO" id="GO:0016042">
    <property type="term" value="P:lipid catabolic process"/>
    <property type="evidence" value="ECO:0007669"/>
    <property type="project" value="TreeGrafter"/>
</dbReference>
<accession>A0A9P0B6F5</accession>
<feature type="signal peptide" evidence="7">
    <location>
        <begin position="1"/>
        <end position="19"/>
    </location>
</feature>
<feature type="active site" description="Nucleophile" evidence="4">
    <location>
        <position position="204"/>
    </location>
</feature>
<dbReference type="CDD" id="cd00707">
    <property type="entry name" value="Pancreat_lipase_like"/>
    <property type="match status" value="1"/>
</dbReference>
<evidence type="ECO:0000256" key="3">
    <source>
        <dbReference type="ARBA" id="ARBA00022525"/>
    </source>
</evidence>
<reference evidence="9" key="1">
    <citation type="submission" date="2021-12" db="EMBL/GenBank/DDBJ databases">
        <authorList>
            <person name="King R."/>
        </authorList>
    </citation>
    <scope>NUCLEOTIDE SEQUENCE</scope>
</reference>
<proteinExistence type="inferred from homology"/>
<comment type="similarity">
    <text evidence="2 6">Belongs to the AB hydrolase superfamily. Lipase family.</text>
</comment>
<dbReference type="Pfam" id="PF00151">
    <property type="entry name" value="Lipase"/>
    <property type="match status" value="1"/>
</dbReference>
<evidence type="ECO:0000259" key="8">
    <source>
        <dbReference type="Pfam" id="PF00151"/>
    </source>
</evidence>
<feature type="domain" description="Lipase" evidence="8">
    <location>
        <begin position="55"/>
        <end position="403"/>
    </location>
</feature>
<organism evidence="9 10">
    <name type="scientific">Brassicogethes aeneus</name>
    <name type="common">Rape pollen beetle</name>
    <name type="synonym">Meligethes aeneus</name>
    <dbReference type="NCBI Taxonomy" id="1431903"/>
    <lineage>
        <taxon>Eukaryota</taxon>
        <taxon>Metazoa</taxon>
        <taxon>Ecdysozoa</taxon>
        <taxon>Arthropoda</taxon>
        <taxon>Hexapoda</taxon>
        <taxon>Insecta</taxon>
        <taxon>Pterygota</taxon>
        <taxon>Neoptera</taxon>
        <taxon>Endopterygota</taxon>
        <taxon>Coleoptera</taxon>
        <taxon>Polyphaga</taxon>
        <taxon>Cucujiformia</taxon>
        <taxon>Nitidulidae</taxon>
        <taxon>Meligethinae</taxon>
        <taxon>Brassicogethes</taxon>
    </lineage>
</organism>
<comment type="subcellular location">
    <subcellularLocation>
        <location evidence="1">Secreted</location>
    </subcellularLocation>
</comment>
<dbReference type="InterPro" id="IPR013818">
    <property type="entry name" value="Lipase"/>
</dbReference>
<evidence type="ECO:0000256" key="6">
    <source>
        <dbReference type="RuleBase" id="RU004262"/>
    </source>
</evidence>
<feature type="binding site" evidence="5">
    <location>
        <position position="250"/>
    </location>
    <ligand>
        <name>Ca(2+)</name>
        <dbReference type="ChEBI" id="CHEBI:29108"/>
    </ligand>
</feature>
<keyword evidence="10" id="KW-1185">Reference proteome</keyword>
<dbReference type="OrthoDB" id="270009at2759"/>
<gene>
    <name evidence="9" type="ORF">MELIAE_LOCUS7320</name>
</gene>
<keyword evidence="7" id="KW-0732">Signal</keyword>
<dbReference type="PRINTS" id="PR00821">
    <property type="entry name" value="TAGLIPASE"/>
</dbReference>
<dbReference type="GO" id="GO:0016298">
    <property type="term" value="F:lipase activity"/>
    <property type="evidence" value="ECO:0007669"/>
    <property type="project" value="InterPro"/>
</dbReference>
<dbReference type="InterPro" id="IPR033906">
    <property type="entry name" value="Lipase_N"/>
</dbReference>
<dbReference type="EMBL" id="OV121135">
    <property type="protein sequence ID" value="CAH0556140.1"/>
    <property type="molecule type" value="Genomic_DNA"/>
</dbReference>
<dbReference type="GO" id="GO:0005615">
    <property type="term" value="C:extracellular space"/>
    <property type="evidence" value="ECO:0007669"/>
    <property type="project" value="TreeGrafter"/>
</dbReference>
<evidence type="ECO:0000256" key="7">
    <source>
        <dbReference type="SAM" id="SignalP"/>
    </source>
</evidence>
<name>A0A9P0B6F5_BRAAE</name>
<feature type="chain" id="PRO_5040189233" description="Lipase domain-containing protein" evidence="7">
    <location>
        <begin position="20"/>
        <end position="532"/>
    </location>
</feature>
<evidence type="ECO:0000256" key="5">
    <source>
        <dbReference type="PIRSR" id="PIRSR000865-2"/>
    </source>
</evidence>
<dbReference type="PANTHER" id="PTHR11610:SF173">
    <property type="entry name" value="LIPASE DOMAIN-CONTAINING PROTEIN-RELATED"/>
    <property type="match status" value="1"/>
</dbReference>
<feature type="active site" description="Charge relay system" evidence="4">
    <location>
        <position position="231"/>
    </location>
</feature>
<evidence type="ECO:0000256" key="2">
    <source>
        <dbReference type="ARBA" id="ARBA00010701"/>
    </source>
</evidence>
<dbReference type="InterPro" id="IPR029058">
    <property type="entry name" value="AB_hydrolase_fold"/>
</dbReference>
<dbReference type="GO" id="GO:0052689">
    <property type="term" value="F:carboxylic ester hydrolase activity"/>
    <property type="evidence" value="ECO:0007669"/>
    <property type="project" value="InterPro"/>
</dbReference>
<evidence type="ECO:0000313" key="9">
    <source>
        <dbReference type="EMBL" id="CAH0556140.1"/>
    </source>
</evidence>
<keyword evidence="3" id="KW-0964">Secreted</keyword>
<dbReference type="GO" id="GO:0046872">
    <property type="term" value="F:metal ion binding"/>
    <property type="evidence" value="ECO:0007669"/>
    <property type="project" value="UniProtKB-KW"/>
</dbReference>
<dbReference type="InterPro" id="IPR016272">
    <property type="entry name" value="Lipase_LIPH"/>
</dbReference>
<dbReference type="SUPFAM" id="SSF53474">
    <property type="entry name" value="alpha/beta-Hydrolases"/>
    <property type="match status" value="1"/>
</dbReference>